<keyword evidence="1" id="KW-0472">Membrane</keyword>
<keyword evidence="1" id="KW-1133">Transmembrane helix</keyword>
<organism evidence="2 3">
    <name type="scientific">Ilumatobacter fluminis</name>
    <dbReference type="NCBI Taxonomy" id="467091"/>
    <lineage>
        <taxon>Bacteria</taxon>
        <taxon>Bacillati</taxon>
        <taxon>Actinomycetota</taxon>
        <taxon>Acidimicrobiia</taxon>
        <taxon>Acidimicrobiales</taxon>
        <taxon>Ilumatobacteraceae</taxon>
        <taxon>Ilumatobacter</taxon>
    </lineage>
</organism>
<accession>A0A4R7I653</accession>
<dbReference type="Proteomes" id="UP000294558">
    <property type="component" value="Unassembled WGS sequence"/>
</dbReference>
<dbReference type="EMBL" id="SOAU01000001">
    <property type="protein sequence ID" value="TDT18336.1"/>
    <property type="molecule type" value="Genomic_DNA"/>
</dbReference>
<keyword evidence="3" id="KW-1185">Reference proteome</keyword>
<sequence length="67" mass="7376">MGPIVRPAVVLLLVFIGAALIWSSLRWRARRRAAALWTYMDRSAFMSMFGVGVIALVAAIRIAATGW</sequence>
<dbReference type="AlphaFoldDB" id="A0A4R7I653"/>
<gene>
    <name evidence="2" type="ORF">BDK89_3955</name>
</gene>
<evidence type="ECO:0000256" key="1">
    <source>
        <dbReference type="SAM" id="Phobius"/>
    </source>
</evidence>
<evidence type="ECO:0000313" key="3">
    <source>
        <dbReference type="Proteomes" id="UP000294558"/>
    </source>
</evidence>
<comment type="caution">
    <text evidence="2">The sequence shown here is derived from an EMBL/GenBank/DDBJ whole genome shotgun (WGS) entry which is preliminary data.</text>
</comment>
<protein>
    <submittedName>
        <fullName evidence="2">Uncharacterized protein</fullName>
    </submittedName>
</protein>
<feature type="transmembrane region" description="Helical" evidence="1">
    <location>
        <begin position="6"/>
        <end position="25"/>
    </location>
</feature>
<evidence type="ECO:0000313" key="2">
    <source>
        <dbReference type="EMBL" id="TDT18336.1"/>
    </source>
</evidence>
<proteinExistence type="predicted"/>
<keyword evidence="1" id="KW-0812">Transmembrane</keyword>
<dbReference type="RefSeq" id="WP_133870563.1">
    <property type="nucleotide sequence ID" value="NZ_SOAU01000001.1"/>
</dbReference>
<reference evidence="2 3" key="1">
    <citation type="submission" date="2019-03" db="EMBL/GenBank/DDBJ databases">
        <title>Sequencing the genomes of 1000 actinobacteria strains.</title>
        <authorList>
            <person name="Klenk H.-P."/>
        </authorList>
    </citation>
    <scope>NUCLEOTIDE SEQUENCE [LARGE SCALE GENOMIC DNA]</scope>
    <source>
        <strain evidence="2 3">DSM 18936</strain>
    </source>
</reference>
<feature type="transmembrane region" description="Helical" evidence="1">
    <location>
        <begin position="45"/>
        <end position="64"/>
    </location>
</feature>
<name>A0A4R7I653_9ACTN</name>